<accession>A0A089NTF1</accession>
<sequence length="84" mass="8921">MILPAKHLRHDRALIGVGADVLAVLDGPSSVSAIWDAVRAARARRRDASPLSFDWFVLALCFLNAVSAVELVEGGLVAPCGGRR</sequence>
<dbReference type="Pfam" id="PF20293">
    <property type="entry name" value="MC6"/>
    <property type="match status" value="1"/>
</dbReference>
<dbReference type="STRING" id="693986.MOC_2932"/>
<evidence type="ECO:0000313" key="2">
    <source>
        <dbReference type="EMBL" id="AIQ90687.1"/>
    </source>
</evidence>
<evidence type="ECO:0000256" key="1">
    <source>
        <dbReference type="SAM" id="Phobius"/>
    </source>
</evidence>
<feature type="transmembrane region" description="Helical" evidence="1">
    <location>
        <begin position="55"/>
        <end position="78"/>
    </location>
</feature>
<organism evidence="2 3">
    <name type="scientific">Methylobacterium oryzae CBMB20</name>
    <dbReference type="NCBI Taxonomy" id="693986"/>
    <lineage>
        <taxon>Bacteria</taxon>
        <taxon>Pseudomonadati</taxon>
        <taxon>Pseudomonadota</taxon>
        <taxon>Alphaproteobacteria</taxon>
        <taxon>Hyphomicrobiales</taxon>
        <taxon>Methylobacteriaceae</taxon>
        <taxon>Methylobacterium</taxon>
    </lineage>
</organism>
<dbReference type="RefSeq" id="WP_012319489.1">
    <property type="nucleotide sequence ID" value="NZ_CP003811.1"/>
</dbReference>
<dbReference type="HOGENOM" id="CLU_189106_0_1_5"/>
<evidence type="ECO:0000313" key="3">
    <source>
        <dbReference type="Proteomes" id="UP000029492"/>
    </source>
</evidence>
<keyword evidence="1" id="KW-1133">Transmembrane helix</keyword>
<gene>
    <name evidence="2" type="ORF">MOC_2932</name>
</gene>
<dbReference type="GeneID" id="6138566"/>
<dbReference type="KEGG" id="mor:MOC_2932"/>
<reference evidence="2 3" key="1">
    <citation type="journal article" date="2014" name="PLoS ONE">
        <title>Genome Information of Methylobacterium oryzae, a Plant-Probiotic Methylotroph in the Phyllosphere.</title>
        <authorList>
            <person name="Kwak M.J."/>
            <person name="Jeong H."/>
            <person name="Madhaiyan M."/>
            <person name="Lee Y."/>
            <person name="Sa T.M."/>
            <person name="Oh T.K."/>
            <person name="Kim J.F."/>
        </authorList>
    </citation>
    <scope>NUCLEOTIDE SEQUENCE [LARGE SCALE GENOMIC DNA]</scope>
    <source>
        <strain evidence="2 3">CBMB20</strain>
    </source>
</reference>
<dbReference type="AlphaFoldDB" id="A0A089NTF1"/>
<protein>
    <submittedName>
        <fullName evidence="2">Protein of unassigned function</fullName>
    </submittedName>
</protein>
<keyword evidence="1" id="KW-0812">Transmembrane</keyword>
<dbReference type="Proteomes" id="UP000029492">
    <property type="component" value="Chromosome"/>
</dbReference>
<dbReference type="EMBL" id="CP003811">
    <property type="protein sequence ID" value="AIQ90687.1"/>
    <property type="molecule type" value="Genomic_DNA"/>
</dbReference>
<keyword evidence="1" id="KW-0472">Membrane</keyword>
<proteinExistence type="predicted"/>
<dbReference type="InterPro" id="IPR046897">
    <property type="entry name" value="ABC-3C_MC6"/>
</dbReference>
<feature type="transmembrane region" description="Helical" evidence="1">
    <location>
        <begin position="12"/>
        <end position="35"/>
    </location>
</feature>
<keyword evidence="3" id="KW-1185">Reference proteome</keyword>
<dbReference type="eggNOG" id="ENOG5032JMH">
    <property type="taxonomic scope" value="Bacteria"/>
</dbReference>
<name>A0A089NTF1_9HYPH</name>